<comment type="caution">
    <text evidence="1">The sequence shown here is derived from an EMBL/GenBank/DDBJ whole genome shotgun (WGS) entry which is preliminary data.</text>
</comment>
<dbReference type="RefSeq" id="WP_147099636.1">
    <property type="nucleotide sequence ID" value="NZ_VOOS01000002.1"/>
</dbReference>
<organism evidence="1 2">
    <name type="scientific">Vicingus serpentipes</name>
    <dbReference type="NCBI Taxonomy" id="1926625"/>
    <lineage>
        <taxon>Bacteria</taxon>
        <taxon>Pseudomonadati</taxon>
        <taxon>Bacteroidota</taxon>
        <taxon>Flavobacteriia</taxon>
        <taxon>Flavobacteriales</taxon>
        <taxon>Vicingaceae</taxon>
        <taxon>Vicingus</taxon>
    </lineage>
</organism>
<protein>
    <submittedName>
        <fullName evidence="1">Uncharacterized protein</fullName>
    </submittedName>
</protein>
<dbReference type="AlphaFoldDB" id="A0A5C6RVB0"/>
<evidence type="ECO:0000313" key="1">
    <source>
        <dbReference type="EMBL" id="TXB66143.1"/>
    </source>
</evidence>
<name>A0A5C6RVB0_9FLAO</name>
<dbReference type="Proteomes" id="UP000321721">
    <property type="component" value="Unassembled WGS sequence"/>
</dbReference>
<keyword evidence="2" id="KW-1185">Reference proteome</keyword>
<accession>A0A5C6RVB0</accession>
<proteinExistence type="predicted"/>
<reference evidence="1 2" key="1">
    <citation type="submission" date="2019-08" db="EMBL/GenBank/DDBJ databases">
        <title>Genome of Vicingus serpentipes NCIMB 15042.</title>
        <authorList>
            <person name="Bowman J.P."/>
        </authorList>
    </citation>
    <scope>NUCLEOTIDE SEQUENCE [LARGE SCALE GENOMIC DNA]</scope>
    <source>
        <strain evidence="1 2">NCIMB 15042</strain>
    </source>
</reference>
<evidence type="ECO:0000313" key="2">
    <source>
        <dbReference type="Proteomes" id="UP000321721"/>
    </source>
</evidence>
<gene>
    <name evidence="1" type="ORF">FRY74_06110</name>
</gene>
<dbReference type="EMBL" id="VOOS01000002">
    <property type="protein sequence ID" value="TXB66143.1"/>
    <property type="molecule type" value="Genomic_DNA"/>
</dbReference>
<sequence length="266" mass="31140">MKDLSENIKKLDFKKHLETTIQQFDNFNQEDYFKINNALASSLTDMNPSINVLNKVYQKIKERKYVELDTFEVLSIKNDIKHFKWSVERAINEIEAYNYPTQLNVIILSYFNDCIYKLEECILKLDFIFDIIDRKLIPIKFSKPEKQTPVDFKKIKITASSFTTSVGLHLLKDAGYFYDFRNGEPFNKEFAKTLNATFECVKQNGKAYGQEYLFSTLSKVNGPANITRANQQKHSLLSELDKAFDNFQKANDRLKNFRFIPIKSVN</sequence>